<dbReference type="EC" id="3.2.1.28" evidence="3 7"/>
<evidence type="ECO:0000313" key="8">
    <source>
        <dbReference type="EMBL" id="CAG2251612.1"/>
    </source>
</evidence>
<dbReference type="InterPro" id="IPR008928">
    <property type="entry name" value="6-hairpin_glycosidase_sf"/>
</dbReference>
<evidence type="ECO:0000256" key="1">
    <source>
        <dbReference type="ARBA" id="ARBA00001576"/>
    </source>
</evidence>
<dbReference type="Gene3D" id="1.50.10.10">
    <property type="match status" value="1"/>
</dbReference>
<dbReference type="InterPro" id="IPR018232">
    <property type="entry name" value="Glyco_hydro_37_CS"/>
</dbReference>
<comment type="caution">
    <text evidence="8">The sequence shown here is derived from an EMBL/GenBank/DDBJ whole genome shotgun (WGS) entry which is preliminary data.</text>
</comment>
<dbReference type="PANTHER" id="PTHR23403">
    <property type="entry name" value="TREHALASE"/>
    <property type="match status" value="1"/>
</dbReference>
<evidence type="ECO:0000256" key="3">
    <source>
        <dbReference type="ARBA" id="ARBA00012757"/>
    </source>
</evidence>
<dbReference type="Pfam" id="PF01204">
    <property type="entry name" value="Trehalase"/>
    <property type="match status" value="1"/>
</dbReference>
<evidence type="ECO:0000256" key="7">
    <source>
        <dbReference type="RuleBase" id="RU361180"/>
    </source>
</evidence>
<evidence type="ECO:0000313" key="9">
    <source>
        <dbReference type="Proteomes" id="UP000683360"/>
    </source>
</evidence>
<comment type="catalytic activity">
    <reaction evidence="1 7">
        <text>alpha,alpha-trehalose + H2O = alpha-D-glucose + beta-D-glucose</text>
        <dbReference type="Rhea" id="RHEA:32675"/>
        <dbReference type="ChEBI" id="CHEBI:15377"/>
        <dbReference type="ChEBI" id="CHEBI:15903"/>
        <dbReference type="ChEBI" id="CHEBI:16551"/>
        <dbReference type="ChEBI" id="CHEBI:17925"/>
        <dbReference type="EC" id="3.2.1.28"/>
    </reaction>
</comment>
<dbReference type="EMBL" id="CAJPWZ010003093">
    <property type="protein sequence ID" value="CAG2251612.1"/>
    <property type="molecule type" value="Genomic_DNA"/>
</dbReference>
<dbReference type="AlphaFoldDB" id="A0A8S3V2K4"/>
<evidence type="ECO:0000256" key="6">
    <source>
        <dbReference type="ARBA" id="ARBA00023295"/>
    </source>
</evidence>
<dbReference type="Proteomes" id="UP000683360">
    <property type="component" value="Unassembled WGS sequence"/>
</dbReference>
<name>A0A8S3V2K4_MYTED</name>
<organism evidence="8 9">
    <name type="scientific">Mytilus edulis</name>
    <name type="common">Blue mussel</name>
    <dbReference type="NCBI Taxonomy" id="6550"/>
    <lineage>
        <taxon>Eukaryota</taxon>
        <taxon>Metazoa</taxon>
        <taxon>Spiralia</taxon>
        <taxon>Lophotrochozoa</taxon>
        <taxon>Mollusca</taxon>
        <taxon>Bivalvia</taxon>
        <taxon>Autobranchia</taxon>
        <taxon>Pteriomorphia</taxon>
        <taxon>Mytilida</taxon>
        <taxon>Mytiloidea</taxon>
        <taxon>Mytilidae</taxon>
        <taxon>Mytilinae</taxon>
        <taxon>Mytilus</taxon>
    </lineage>
</organism>
<proteinExistence type="inferred from homology"/>
<keyword evidence="5 7" id="KW-0378">Hydrolase</keyword>
<accession>A0A8S3V2K4</accession>
<dbReference type="PROSITE" id="PS00928">
    <property type="entry name" value="TREHALASE_2"/>
    <property type="match status" value="1"/>
</dbReference>
<dbReference type="PANTHER" id="PTHR23403:SF1">
    <property type="entry name" value="TREHALASE"/>
    <property type="match status" value="1"/>
</dbReference>
<evidence type="ECO:0000256" key="4">
    <source>
        <dbReference type="ARBA" id="ARBA00019905"/>
    </source>
</evidence>
<dbReference type="GO" id="GO:0005993">
    <property type="term" value="P:trehalose catabolic process"/>
    <property type="evidence" value="ECO:0007669"/>
    <property type="project" value="TreeGrafter"/>
</dbReference>
<dbReference type="SUPFAM" id="SSF48208">
    <property type="entry name" value="Six-hairpin glycosidases"/>
    <property type="match status" value="1"/>
</dbReference>
<dbReference type="InterPro" id="IPR012341">
    <property type="entry name" value="6hp_glycosidase-like_sf"/>
</dbReference>
<protein>
    <recommendedName>
        <fullName evidence="4 7">Trehalase</fullName>
        <ecNumber evidence="3 7">3.2.1.28</ecNumber>
    </recommendedName>
    <alternativeName>
        <fullName evidence="7">Alpha-trehalose glucohydrolase</fullName>
    </alternativeName>
</protein>
<reference evidence="8" key="1">
    <citation type="submission" date="2021-03" db="EMBL/GenBank/DDBJ databases">
        <authorList>
            <person name="Bekaert M."/>
        </authorList>
    </citation>
    <scope>NUCLEOTIDE SEQUENCE</scope>
</reference>
<keyword evidence="6 7" id="KW-0326">Glycosidase</keyword>
<keyword evidence="9" id="KW-1185">Reference proteome</keyword>
<evidence type="ECO:0000256" key="2">
    <source>
        <dbReference type="ARBA" id="ARBA00005615"/>
    </source>
</evidence>
<sequence>MECTDLTNEKKEKILQFLQTNKITEYISKGGVPTSLDDTGQQWDFPNGWSPLQQIMIWSLESIPQTKQLARKLASSWLDSNFLGWQRTRGMFEKYNVLEPGTRGGGGEYDIQEGFGWTNGVALEILKKYGDVLTTPESNPQSTRFLYRRKFYIETNTTYKAWGHVSHVLASSLYLLTYCFH</sequence>
<gene>
    <name evidence="8" type="ORF">MEDL_63198</name>
</gene>
<dbReference type="PRINTS" id="PR00744">
    <property type="entry name" value="GLHYDRLASE37"/>
</dbReference>
<comment type="similarity">
    <text evidence="2 7">Belongs to the glycosyl hydrolase 37 family.</text>
</comment>
<evidence type="ECO:0000256" key="5">
    <source>
        <dbReference type="ARBA" id="ARBA00022801"/>
    </source>
</evidence>
<dbReference type="InterPro" id="IPR001661">
    <property type="entry name" value="Glyco_hydro_37"/>
</dbReference>
<dbReference type="OrthoDB" id="3542292at2759"/>
<dbReference type="GO" id="GO:0004555">
    <property type="term" value="F:alpha,alpha-trehalase activity"/>
    <property type="evidence" value="ECO:0007669"/>
    <property type="project" value="UniProtKB-EC"/>
</dbReference>